<dbReference type="RefSeq" id="WP_106288951.1">
    <property type="nucleotide sequence ID" value="NZ_CAWNTC010000047.1"/>
</dbReference>
<dbReference type="Proteomes" id="UP000238762">
    <property type="component" value="Unassembled WGS sequence"/>
</dbReference>
<evidence type="ECO:0008006" key="3">
    <source>
        <dbReference type="Google" id="ProtNLM"/>
    </source>
</evidence>
<gene>
    <name evidence="1" type="ORF">C7B64_12315</name>
</gene>
<dbReference type="OrthoDB" id="573320at2"/>
<comment type="caution">
    <text evidence="1">The sequence shown here is derived from an EMBL/GenBank/DDBJ whole genome shotgun (WGS) entry which is preliminary data.</text>
</comment>
<accession>A0A2T1C2X7</accession>
<keyword evidence="2" id="KW-1185">Reference proteome</keyword>
<name>A0A2T1C2X7_9CYAN</name>
<reference evidence="1 2" key="1">
    <citation type="submission" date="2018-02" db="EMBL/GenBank/DDBJ databases">
        <authorList>
            <person name="Cohen D.B."/>
            <person name="Kent A.D."/>
        </authorList>
    </citation>
    <scope>NUCLEOTIDE SEQUENCE [LARGE SCALE GENOMIC DNA]</scope>
    <source>
        <strain evidence="1 2">CCAP 1448/3</strain>
    </source>
</reference>
<proteinExistence type="predicted"/>
<reference evidence="1 2" key="2">
    <citation type="submission" date="2018-03" db="EMBL/GenBank/DDBJ databases">
        <title>The ancient ancestry and fast evolution of plastids.</title>
        <authorList>
            <person name="Moore K.R."/>
            <person name="Magnabosco C."/>
            <person name="Momper L."/>
            <person name="Gold D.A."/>
            <person name="Bosak T."/>
            <person name="Fournier G.P."/>
        </authorList>
    </citation>
    <scope>NUCLEOTIDE SEQUENCE [LARGE SCALE GENOMIC DNA]</scope>
    <source>
        <strain evidence="1 2">CCAP 1448/3</strain>
    </source>
</reference>
<dbReference type="EMBL" id="PVWJ01000054">
    <property type="protein sequence ID" value="PSB02626.1"/>
    <property type="molecule type" value="Genomic_DNA"/>
</dbReference>
<protein>
    <recommendedName>
        <fullName evidence="3">SpoVT-AbrB domain-containing protein</fullName>
    </recommendedName>
</protein>
<dbReference type="AlphaFoldDB" id="A0A2T1C2X7"/>
<organism evidence="1 2">
    <name type="scientific">Merismopedia glauca CCAP 1448/3</name>
    <dbReference type="NCBI Taxonomy" id="1296344"/>
    <lineage>
        <taxon>Bacteria</taxon>
        <taxon>Bacillati</taxon>
        <taxon>Cyanobacteriota</taxon>
        <taxon>Cyanophyceae</taxon>
        <taxon>Synechococcales</taxon>
        <taxon>Merismopediaceae</taxon>
        <taxon>Merismopedia</taxon>
    </lineage>
</organism>
<evidence type="ECO:0000313" key="1">
    <source>
        <dbReference type="EMBL" id="PSB02626.1"/>
    </source>
</evidence>
<sequence length="87" mass="9673">MKAYEFSTTIDAEGRVELPKHLQDLTGKSNVRIILLVEESNELPGLIEEVQDTSPQEIAASLARAIHEVETSQIKPISQLWDSLDGE</sequence>
<evidence type="ECO:0000313" key="2">
    <source>
        <dbReference type="Proteomes" id="UP000238762"/>
    </source>
</evidence>